<evidence type="ECO:0000259" key="6">
    <source>
        <dbReference type="Pfam" id="PF04138"/>
    </source>
</evidence>
<evidence type="ECO:0000256" key="2">
    <source>
        <dbReference type="ARBA" id="ARBA00022692"/>
    </source>
</evidence>
<keyword evidence="8" id="KW-1185">Reference proteome</keyword>
<dbReference type="OrthoDB" id="9798374at2"/>
<evidence type="ECO:0000256" key="4">
    <source>
        <dbReference type="ARBA" id="ARBA00023136"/>
    </source>
</evidence>
<feature type="transmembrane region" description="Helical" evidence="5">
    <location>
        <begin position="104"/>
        <end position="126"/>
    </location>
</feature>
<gene>
    <name evidence="7" type="ORF">DEA8626_01621</name>
</gene>
<dbReference type="Proteomes" id="UP000244924">
    <property type="component" value="Unassembled WGS sequence"/>
</dbReference>
<organism evidence="7 8">
    <name type="scientific">Albidovulum aquaemixtae</name>
    <dbReference type="NCBI Taxonomy" id="1542388"/>
    <lineage>
        <taxon>Bacteria</taxon>
        <taxon>Pseudomonadati</taxon>
        <taxon>Pseudomonadota</taxon>
        <taxon>Alphaproteobacteria</taxon>
        <taxon>Rhodobacterales</taxon>
        <taxon>Paracoccaceae</taxon>
        <taxon>Albidovulum</taxon>
    </lineage>
</organism>
<dbReference type="InterPro" id="IPR007267">
    <property type="entry name" value="GtrA_DPMS_TM"/>
</dbReference>
<evidence type="ECO:0000313" key="8">
    <source>
        <dbReference type="Proteomes" id="UP000244924"/>
    </source>
</evidence>
<sequence>MILALQSRPGLWRFVKFLFVGVLNTAFGFAAYAVLLKLFGLPWQWALALSYVLGVLWNFGTHGRIVFGTQGFGRLPAYILAYLSIFFLNKWVLQMMISAGLSALWAQALLVLPMAMVAFVLVSLALTGTLPFGGKVGRDGQ</sequence>
<feature type="transmembrane region" description="Helical" evidence="5">
    <location>
        <begin position="41"/>
        <end position="60"/>
    </location>
</feature>
<evidence type="ECO:0000256" key="5">
    <source>
        <dbReference type="SAM" id="Phobius"/>
    </source>
</evidence>
<comment type="subcellular location">
    <subcellularLocation>
        <location evidence="1">Membrane</location>
        <topology evidence="1">Multi-pass membrane protein</topology>
    </subcellularLocation>
</comment>
<dbReference type="RefSeq" id="WP_108852465.1">
    <property type="nucleotide sequence ID" value="NZ_OMOQ01000001.1"/>
</dbReference>
<accession>A0A2R8B622</accession>
<protein>
    <recommendedName>
        <fullName evidence="6">GtrA/DPMS transmembrane domain-containing protein</fullName>
    </recommendedName>
</protein>
<dbReference type="EMBL" id="OMOQ01000001">
    <property type="protein sequence ID" value="SPH18091.1"/>
    <property type="molecule type" value="Genomic_DNA"/>
</dbReference>
<evidence type="ECO:0000256" key="1">
    <source>
        <dbReference type="ARBA" id="ARBA00004141"/>
    </source>
</evidence>
<feature type="transmembrane region" description="Helical" evidence="5">
    <location>
        <begin position="72"/>
        <end position="92"/>
    </location>
</feature>
<dbReference type="GO" id="GO:0016020">
    <property type="term" value="C:membrane"/>
    <property type="evidence" value="ECO:0007669"/>
    <property type="project" value="UniProtKB-SubCell"/>
</dbReference>
<evidence type="ECO:0000256" key="3">
    <source>
        <dbReference type="ARBA" id="ARBA00022989"/>
    </source>
</evidence>
<evidence type="ECO:0000313" key="7">
    <source>
        <dbReference type="EMBL" id="SPH18091.1"/>
    </source>
</evidence>
<feature type="domain" description="GtrA/DPMS transmembrane" evidence="6">
    <location>
        <begin position="16"/>
        <end position="123"/>
    </location>
</feature>
<dbReference type="Pfam" id="PF04138">
    <property type="entry name" value="GtrA_DPMS_TM"/>
    <property type="match status" value="1"/>
</dbReference>
<reference evidence="7 8" key="1">
    <citation type="submission" date="2018-03" db="EMBL/GenBank/DDBJ databases">
        <authorList>
            <person name="Keele B.F."/>
        </authorList>
    </citation>
    <scope>NUCLEOTIDE SEQUENCE [LARGE SCALE GENOMIC DNA]</scope>
    <source>
        <strain evidence="7 8">CECT 8626</strain>
    </source>
</reference>
<dbReference type="AlphaFoldDB" id="A0A2R8B622"/>
<keyword evidence="4 5" id="KW-0472">Membrane</keyword>
<feature type="transmembrane region" description="Helical" evidence="5">
    <location>
        <begin position="12"/>
        <end position="35"/>
    </location>
</feature>
<keyword evidence="2 5" id="KW-0812">Transmembrane</keyword>
<dbReference type="GO" id="GO:0000271">
    <property type="term" value="P:polysaccharide biosynthetic process"/>
    <property type="evidence" value="ECO:0007669"/>
    <property type="project" value="InterPro"/>
</dbReference>
<name>A0A2R8B622_9RHOB</name>
<proteinExistence type="predicted"/>
<keyword evidence="3 5" id="KW-1133">Transmembrane helix</keyword>